<organism evidence="2 3">
    <name type="scientific">Sediminibacterium roseum</name>
    <dbReference type="NCBI Taxonomy" id="1978412"/>
    <lineage>
        <taxon>Bacteria</taxon>
        <taxon>Pseudomonadati</taxon>
        <taxon>Bacteroidota</taxon>
        <taxon>Chitinophagia</taxon>
        <taxon>Chitinophagales</taxon>
        <taxon>Chitinophagaceae</taxon>
        <taxon>Sediminibacterium</taxon>
    </lineage>
</organism>
<evidence type="ECO:0000313" key="3">
    <source>
        <dbReference type="Proteomes" id="UP000753802"/>
    </source>
</evidence>
<feature type="domain" description="Cyclic nucleotide-binding" evidence="1">
    <location>
        <begin position="10"/>
        <end position="106"/>
    </location>
</feature>
<dbReference type="Proteomes" id="UP000753802">
    <property type="component" value="Unassembled WGS sequence"/>
</dbReference>
<dbReference type="InterPro" id="IPR018490">
    <property type="entry name" value="cNMP-bd_dom_sf"/>
</dbReference>
<dbReference type="InterPro" id="IPR014710">
    <property type="entry name" value="RmlC-like_jellyroll"/>
</dbReference>
<evidence type="ECO:0000313" key="2">
    <source>
        <dbReference type="EMBL" id="NCI51322.1"/>
    </source>
</evidence>
<dbReference type="SMART" id="SM00100">
    <property type="entry name" value="cNMP"/>
    <property type="match status" value="1"/>
</dbReference>
<reference evidence="2 3" key="1">
    <citation type="submission" date="2020-01" db="EMBL/GenBank/DDBJ databases">
        <title>Genome analysis.</title>
        <authorList>
            <person name="Wu S."/>
            <person name="Wang G."/>
        </authorList>
    </citation>
    <scope>NUCLEOTIDE SEQUENCE [LARGE SCALE GENOMIC DNA]</scope>
    <source>
        <strain evidence="2 3">SYL130</strain>
    </source>
</reference>
<sequence length="193" mass="22231">MDELFQYLDSLHPLSDELKAALVGRVHRESFRKNRPLLSVGDAGDWIAFVEKGFAKLCYDIPGGYERIICFLRAGEMIGRGSYPAVPSRLAIVALDETVIWKISRRDAEWIAEKHSSFHVHLRRITEIQSAQLEMHYLLQALPARERLAKLPKLCEWMLKDKRIKQYMIADYLGVDRATVSRWNGGKFRSGID</sequence>
<keyword evidence="3" id="KW-1185">Reference proteome</keyword>
<dbReference type="Pfam" id="PF00027">
    <property type="entry name" value="cNMP_binding"/>
    <property type="match status" value="1"/>
</dbReference>
<dbReference type="PROSITE" id="PS50042">
    <property type="entry name" value="CNMP_BINDING_3"/>
    <property type="match status" value="1"/>
</dbReference>
<comment type="caution">
    <text evidence="2">The sequence shown here is derived from an EMBL/GenBank/DDBJ whole genome shotgun (WGS) entry which is preliminary data.</text>
</comment>
<dbReference type="CDD" id="cd00038">
    <property type="entry name" value="CAP_ED"/>
    <property type="match status" value="1"/>
</dbReference>
<dbReference type="EMBL" id="JAACJS010000015">
    <property type="protein sequence ID" value="NCI51322.1"/>
    <property type="molecule type" value="Genomic_DNA"/>
</dbReference>
<evidence type="ECO:0000259" key="1">
    <source>
        <dbReference type="PROSITE" id="PS50042"/>
    </source>
</evidence>
<protein>
    <submittedName>
        <fullName evidence="2">Crp/Fnr family transcriptional regulator</fullName>
    </submittedName>
</protein>
<dbReference type="Gene3D" id="2.60.120.10">
    <property type="entry name" value="Jelly Rolls"/>
    <property type="match status" value="1"/>
</dbReference>
<dbReference type="RefSeq" id="WP_161819607.1">
    <property type="nucleotide sequence ID" value="NZ_JAACJS010000015.1"/>
</dbReference>
<dbReference type="SUPFAM" id="SSF51206">
    <property type="entry name" value="cAMP-binding domain-like"/>
    <property type="match status" value="1"/>
</dbReference>
<gene>
    <name evidence="2" type="ORF">GWC95_15445</name>
</gene>
<proteinExistence type="predicted"/>
<accession>A0ABW9ZYF0</accession>
<name>A0ABW9ZYF0_9BACT</name>
<dbReference type="InterPro" id="IPR000595">
    <property type="entry name" value="cNMP-bd_dom"/>
</dbReference>